<dbReference type="Pfam" id="PF04424">
    <property type="entry name" value="MINDY_DUB"/>
    <property type="match status" value="1"/>
</dbReference>
<dbReference type="PANTHER" id="PTHR18063">
    <property type="entry name" value="NF-E2 INDUCIBLE PROTEIN"/>
    <property type="match status" value="1"/>
</dbReference>
<feature type="compositionally biased region" description="Polar residues" evidence="1">
    <location>
        <begin position="330"/>
        <end position="342"/>
    </location>
</feature>
<evidence type="ECO:0000313" key="4">
    <source>
        <dbReference type="Proteomes" id="UP000593566"/>
    </source>
</evidence>
<dbReference type="GO" id="GO:0005829">
    <property type="term" value="C:cytosol"/>
    <property type="evidence" value="ECO:0007669"/>
    <property type="project" value="TreeGrafter"/>
</dbReference>
<protein>
    <recommendedName>
        <fullName evidence="2">MINDY deubiquitinase domain-containing protein</fullName>
    </recommendedName>
</protein>
<accession>A0A8H6CB30</accession>
<dbReference type="InterPro" id="IPR033979">
    <property type="entry name" value="MINDY_domain"/>
</dbReference>
<evidence type="ECO:0000256" key="1">
    <source>
        <dbReference type="SAM" id="MobiDB-lite"/>
    </source>
</evidence>
<dbReference type="GO" id="GO:1990380">
    <property type="term" value="F:K48-linked deubiquitinase activity"/>
    <property type="evidence" value="ECO:0007669"/>
    <property type="project" value="InterPro"/>
</dbReference>
<sequence>MMVRKPFNSARGQAAPAVPYPVTPSSPIARSSKLPASPRDVQSQELAERATGGINAPNLADGPRRPVESTMNHELPPPLRVGAGFAGNGDTPLHGGLPSTLQVGSADATPRTSSESQRSNGSARHIRSDRASTTGQPIQRRQRSSSSNPFRRNNDYNGKAPDRQNYGGESSADVWGEGPKTDTRDPFTEPWMDFSQSPEKQPPPQLDSESHLADTRQNLEFATNPAPVSNESMRPYQQALQFESQAVGAPEVDVRPSVNQGNQLGQMPGSGERLADPSYNVWDDGRQTSDVINHTSINDSNAQKIFSELPSNFSKPERLPPQPPRPPKTLDNSGNAASTTEVQVPRDESMRPNRAGESYQIRLVNWYDASSPTNPRRSPIMVQNANGPCPLLALVNALVLTTRSDVSTALVETLRVREQVSLGLLLDAVIDELMSGRRRGSGGILPDVSELYAFLVTLHTGMNVNPRFVPSEQLTVSLMDAPIDMPTSLHESRKAGGFEDTREMRFYSTFSIPLIHGWIPPRNHPAFAALKRTAETYEDAQNVLFREEELEEKLQRQGLSPEEQLILEDIASVKYFLSSTATQLTGYGLDTVTETLAPGSVAILFRNDHFSTLYRHPKSGQLLTLVTDMGYAGHDEVVWESLVDVSGEGCEFFAGDFRPVGNVAGDTQQQATSNQAEDDSGWTTVGSRSRRGQQSSKSNSSLPALDTLNINDSHPKVVSANTEQEDHDLALAMQLQEEEEERERQESAKRKRDDELSQAYLNSADSQGRRTFPGFGRGASASGGGPSPPPRGRGSARQAPTKSANDDEDAPPPTYEQAANGPAYIPPSNHPVHPTASPSPGGIPSRPGPMSATRPRHSSSAYIEHTTSYGHSPLYGPSRRGHMPRSSASGTGRGGIAGVDCAPGVVRRRSGAPGSAVSLEGDKKDKDCVIM</sequence>
<reference evidence="3 4" key="1">
    <citation type="journal article" date="2020" name="Genomics">
        <title>Complete, high-quality genomes from long-read metagenomic sequencing of two wolf lichen thalli reveals enigmatic genome architecture.</title>
        <authorList>
            <person name="McKenzie S.K."/>
            <person name="Walston R.F."/>
            <person name="Allen J.L."/>
        </authorList>
    </citation>
    <scope>NUCLEOTIDE SEQUENCE [LARGE SCALE GENOMIC DNA]</scope>
    <source>
        <strain evidence="3">WasteWater1</strain>
    </source>
</reference>
<proteinExistence type="predicted"/>
<comment type="caution">
    <text evidence="3">The sequence shown here is derived from an EMBL/GenBank/DDBJ whole genome shotgun (WGS) entry which is preliminary data.</text>
</comment>
<feature type="compositionally biased region" description="Low complexity" evidence="1">
    <location>
        <begin position="692"/>
        <end position="701"/>
    </location>
</feature>
<feature type="domain" description="MINDY deubiquitinase" evidence="2">
    <location>
        <begin position="358"/>
        <end position="657"/>
    </location>
</feature>
<feature type="compositionally biased region" description="Polar residues" evidence="1">
    <location>
        <begin position="665"/>
        <end position="685"/>
    </location>
</feature>
<feature type="compositionally biased region" description="Polar residues" evidence="1">
    <location>
        <begin position="215"/>
        <end position="231"/>
    </location>
</feature>
<feature type="region of interest" description="Disordered" evidence="1">
    <location>
        <begin position="311"/>
        <end position="354"/>
    </location>
</feature>
<dbReference type="EMBL" id="JACCJB010000018">
    <property type="protein sequence ID" value="KAF6219926.1"/>
    <property type="molecule type" value="Genomic_DNA"/>
</dbReference>
<organism evidence="3 4">
    <name type="scientific">Letharia lupina</name>
    <dbReference type="NCBI Taxonomy" id="560253"/>
    <lineage>
        <taxon>Eukaryota</taxon>
        <taxon>Fungi</taxon>
        <taxon>Dikarya</taxon>
        <taxon>Ascomycota</taxon>
        <taxon>Pezizomycotina</taxon>
        <taxon>Lecanoromycetes</taxon>
        <taxon>OSLEUM clade</taxon>
        <taxon>Lecanoromycetidae</taxon>
        <taxon>Lecanorales</taxon>
        <taxon>Lecanorineae</taxon>
        <taxon>Parmeliaceae</taxon>
        <taxon>Letharia</taxon>
    </lineage>
</organism>
<dbReference type="PANTHER" id="PTHR18063:SF6">
    <property type="entry name" value="UBIQUITIN CARBOXYL-TERMINAL HYDROLASE"/>
    <property type="match status" value="1"/>
</dbReference>
<feature type="region of interest" description="Disordered" evidence="1">
    <location>
        <begin position="736"/>
        <end position="931"/>
    </location>
</feature>
<feature type="compositionally biased region" description="Polar residues" evidence="1">
    <location>
        <begin position="858"/>
        <end position="870"/>
    </location>
</feature>
<name>A0A8H6CB30_9LECA</name>
<keyword evidence="4" id="KW-1185">Reference proteome</keyword>
<dbReference type="AlphaFoldDB" id="A0A8H6CB30"/>
<feature type="region of interest" description="Disordered" evidence="1">
    <location>
        <begin position="1"/>
        <end position="231"/>
    </location>
</feature>
<evidence type="ECO:0000313" key="3">
    <source>
        <dbReference type="EMBL" id="KAF6219926.1"/>
    </source>
</evidence>
<dbReference type="GO" id="GO:0004843">
    <property type="term" value="F:cysteine-type deubiquitinase activity"/>
    <property type="evidence" value="ECO:0007669"/>
    <property type="project" value="InterPro"/>
</dbReference>
<feature type="compositionally biased region" description="Polar residues" evidence="1">
    <location>
        <begin position="110"/>
        <end position="122"/>
    </location>
</feature>
<dbReference type="GeneID" id="59332162"/>
<feature type="compositionally biased region" description="Low complexity" evidence="1">
    <location>
        <begin position="838"/>
        <end position="849"/>
    </location>
</feature>
<feature type="compositionally biased region" description="Gly residues" evidence="1">
    <location>
        <begin position="775"/>
        <end position="785"/>
    </location>
</feature>
<feature type="compositionally biased region" description="Basic and acidic residues" evidence="1">
    <location>
        <begin position="742"/>
        <end position="755"/>
    </location>
</feature>
<dbReference type="GO" id="GO:0071108">
    <property type="term" value="P:protein K48-linked deubiquitination"/>
    <property type="evidence" value="ECO:0007669"/>
    <property type="project" value="TreeGrafter"/>
</dbReference>
<dbReference type="GO" id="GO:0071944">
    <property type="term" value="C:cell periphery"/>
    <property type="evidence" value="ECO:0007669"/>
    <property type="project" value="TreeGrafter"/>
</dbReference>
<dbReference type="RefSeq" id="XP_037149361.1">
    <property type="nucleotide sequence ID" value="XM_037294673.1"/>
</dbReference>
<gene>
    <name evidence="3" type="ORF">HO133_003751</name>
</gene>
<feature type="region of interest" description="Disordered" evidence="1">
    <location>
        <begin position="663"/>
        <end position="711"/>
    </location>
</feature>
<feature type="region of interest" description="Disordered" evidence="1">
    <location>
        <begin position="255"/>
        <end position="275"/>
    </location>
</feature>
<dbReference type="Proteomes" id="UP000593566">
    <property type="component" value="Unassembled WGS sequence"/>
</dbReference>
<dbReference type="InterPro" id="IPR007518">
    <property type="entry name" value="MINDY"/>
</dbReference>
<feature type="compositionally biased region" description="Basic and acidic residues" evidence="1">
    <location>
        <begin position="920"/>
        <end position="931"/>
    </location>
</feature>
<evidence type="ECO:0000259" key="2">
    <source>
        <dbReference type="Pfam" id="PF04424"/>
    </source>
</evidence>
<dbReference type="GO" id="GO:0016807">
    <property type="term" value="F:cysteine-type carboxypeptidase activity"/>
    <property type="evidence" value="ECO:0007669"/>
    <property type="project" value="TreeGrafter"/>
</dbReference>